<dbReference type="Proteomes" id="UP001314170">
    <property type="component" value="Unassembled WGS sequence"/>
</dbReference>
<keyword evidence="2" id="KW-1185">Reference proteome</keyword>
<gene>
    <name evidence="1" type="ORF">DCAF_LOCUS21523</name>
</gene>
<accession>A0AAV1SE70</accession>
<protein>
    <submittedName>
        <fullName evidence="1">Uncharacterized protein</fullName>
    </submittedName>
</protein>
<organism evidence="1 2">
    <name type="scientific">Dovyalis caffra</name>
    <dbReference type="NCBI Taxonomy" id="77055"/>
    <lineage>
        <taxon>Eukaryota</taxon>
        <taxon>Viridiplantae</taxon>
        <taxon>Streptophyta</taxon>
        <taxon>Embryophyta</taxon>
        <taxon>Tracheophyta</taxon>
        <taxon>Spermatophyta</taxon>
        <taxon>Magnoliopsida</taxon>
        <taxon>eudicotyledons</taxon>
        <taxon>Gunneridae</taxon>
        <taxon>Pentapetalae</taxon>
        <taxon>rosids</taxon>
        <taxon>fabids</taxon>
        <taxon>Malpighiales</taxon>
        <taxon>Salicaceae</taxon>
        <taxon>Flacourtieae</taxon>
        <taxon>Dovyalis</taxon>
    </lineage>
</organism>
<sequence length="60" mass="6730">MAYSFSLSALINELRQQKWTRRLIIVMVESQVTITYNDGGDTNEGSNCVRIQLIPSPPSS</sequence>
<name>A0AAV1SE70_9ROSI</name>
<evidence type="ECO:0000313" key="2">
    <source>
        <dbReference type="Proteomes" id="UP001314170"/>
    </source>
</evidence>
<comment type="caution">
    <text evidence="1">The sequence shown here is derived from an EMBL/GenBank/DDBJ whole genome shotgun (WGS) entry which is preliminary data.</text>
</comment>
<reference evidence="1 2" key="1">
    <citation type="submission" date="2024-01" db="EMBL/GenBank/DDBJ databases">
        <authorList>
            <person name="Waweru B."/>
        </authorList>
    </citation>
    <scope>NUCLEOTIDE SEQUENCE [LARGE SCALE GENOMIC DNA]</scope>
</reference>
<proteinExistence type="predicted"/>
<dbReference type="EMBL" id="CAWUPB010001173">
    <property type="protein sequence ID" value="CAK7348815.1"/>
    <property type="molecule type" value="Genomic_DNA"/>
</dbReference>
<evidence type="ECO:0000313" key="1">
    <source>
        <dbReference type="EMBL" id="CAK7348815.1"/>
    </source>
</evidence>
<dbReference type="AlphaFoldDB" id="A0AAV1SE70"/>